<dbReference type="EMBL" id="CP068053">
    <property type="protein sequence ID" value="QQS99344.1"/>
    <property type="molecule type" value="Genomic_DNA"/>
</dbReference>
<accession>A0A974NK75</accession>
<keyword evidence="1" id="KW-0472">Membrane</keyword>
<reference evidence="2 3" key="1">
    <citation type="submission" date="2021-01" db="EMBL/GenBank/DDBJ databases">
        <title>FDA dAtabase for Regulatory Grade micrObial Sequences (FDA-ARGOS): Supporting development and validation of Infectious Disease Dx tests.</title>
        <authorList>
            <person name="Nelson B."/>
            <person name="Plummer A."/>
            <person name="Tallon L."/>
            <person name="Sadzewicz L."/>
            <person name="Zhao X."/>
            <person name="Boylan J."/>
            <person name="Ott S."/>
            <person name="Bowen H."/>
            <person name="Vavikolanu K."/>
            <person name="Mehta A."/>
            <person name="Aluvathingal J."/>
            <person name="Nadendla S."/>
            <person name="Myers T."/>
            <person name="Yan Y."/>
            <person name="Sichtig H."/>
        </authorList>
    </citation>
    <scope>NUCLEOTIDE SEQUENCE [LARGE SCALE GENOMIC DNA]</scope>
    <source>
        <strain evidence="2 3">FDAARGOS_1161</strain>
    </source>
</reference>
<evidence type="ECO:0000313" key="3">
    <source>
        <dbReference type="Proteomes" id="UP000595254"/>
    </source>
</evidence>
<keyword evidence="1" id="KW-1133">Transmembrane helix</keyword>
<keyword evidence="3" id="KW-1185">Reference proteome</keyword>
<dbReference type="KEGG" id="ppsr:I6J18_17155"/>
<dbReference type="Proteomes" id="UP000595254">
    <property type="component" value="Chromosome"/>
</dbReference>
<proteinExistence type="predicted"/>
<dbReference type="AlphaFoldDB" id="A0A974NK75"/>
<protein>
    <submittedName>
        <fullName evidence="2">Uncharacterized protein</fullName>
    </submittedName>
</protein>
<evidence type="ECO:0000256" key="1">
    <source>
        <dbReference type="SAM" id="Phobius"/>
    </source>
</evidence>
<keyword evidence="1" id="KW-0812">Transmembrane</keyword>
<dbReference type="RefSeq" id="WP_040374877.1">
    <property type="nucleotide sequence ID" value="NZ_CP068053.1"/>
</dbReference>
<evidence type="ECO:0000313" key="2">
    <source>
        <dbReference type="EMBL" id="QQS99344.1"/>
    </source>
</evidence>
<feature type="transmembrane region" description="Helical" evidence="1">
    <location>
        <begin position="22"/>
        <end position="44"/>
    </location>
</feature>
<sequence>MNVFSQTVLGLFLYFPDDKSEYIPAGITCAIFLIAAVFAMRFIIKISRNEALKTQELEDEITKRNLNISKDDSQ</sequence>
<gene>
    <name evidence="2" type="ORF">I6J18_17155</name>
</gene>
<name>A0A974NK75_PERPY</name>
<organism evidence="2 3">
    <name type="scientific">Peribacillus psychrosaccharolyticus</name>
    <name type="common">Bacillus psychrosaccharolyticus</name>
    <dbReference type="NCBI Taxonomy" id="1407"/>
    <lineage>
        <taxon>Bacteria</taxon>
        <taxon>Bacillati</taxon>
        <taxon>Bacillota</taxon>
        <taxon>Bacilli</taxon>
        <taxon>Bacillales</taxon>
        <taxon>Bacillaceae</taxon>
        <taxon>Peribacillus</taxon>
    </lineage>
</organism>